<dbReference type="PANTHER" id="PTHR12786">
    <property type="entry name" value="SPLICING FACTOR SF3A-RELATED"/>
    <property type="match status" value="1"/>
</dbReference>
<dbReference type="AlphaFoldDB" id="A0A250WT13"/>
<evidence type="ECO:0000256" key="6">
    <source>
        <dbReference type="ARBA" id="ARBA00022771"/>
    </source>
</evidence>
<evidence type="ECO:0000256" key="1">
    <source>
        <dbReference type="ARBA" id="ARBA00004123"/>
    </source>
</evidence>
<keyword evidence="8" id="KW-0508">mRNA splicing</keyword>
<accession>A0A250WT13</accession>
<dbReference type="Pfam" id="PF12108">
    <property type="entry name" value="SF3a60_bindingd"/>
    <property type="match status" value="1"/>
</dbReference>
<dbReference type="Pfam" id="PF16837">
    <property type="entry name" value="SF3A3"/>
    <property type="match status" value="1"/>
</dbReference>
<keyword evidence="9" id="KW-0539">Nucleus</keyword>
<evidence type="ECO:0000256" key="9">
    <source>
        <dbReference type="ARBA" id="ARBA00023242"/>
    </source>
</evidence>
<comment type="subcellular location">
    <subcellularLocation>
        <location evidence="1">Nucleus</location>
    </subcellularLocation>
</comment>
<evidence type="ECO:0000256" key="3">
    <source>
        <dbReference type="ARBA" id="ARBA00022553"/>
    </source>
</evidence>
<evidence type="ECO:0000256" key="7">
    <source>
        <dbReference type="ARBA" id="ARBA00022833"/>
    </source>
</evidence>
<dbReference type="GO" id="GO:0008270">
    <property type="term" value="F:zinc ion binding"/>
    <property type="evidence" value="ECO:0007669"/>
    <property type="project" value="UniProtKB-KW"/>
</dbReference>
<keyword evidence="6" id="KW-0863">Zinc-finger</keyword>
<proteinExistence type="inferred from homology"/>
<comment type="similarity">
    <text evidence="2">Belongs to the SF3A3 family.</text>
</comment>
<evidence type="ECO:0000313" key="13">
    <source>
        <dbReference type="Proteomes" id="UP000232323"/>
    </source>
</evidence>
<dbReference type="STRING" id="1157962.A0A250WT13"/>
<reference evidence="12 13" key="1">
    <citation type="submission" date="2017-08" db="EMBL/GenBank/DDBJ databases">
        <title>Acidophilic green algal genome provides insights into adaptation to an acidic environment.</title>
        <authorList>
            <person name="Hirooka S."/>
            <person name="Hirose Y."/>
            <person name="Kanesaki Y."/>
            <person name="Higuchi S."/>
            <person name="Fujiwara T."/>
            <person name="Onuma R."/>
            <person name="Era A."/>
            <person name="Ohbayashi R."/>
            <person name="Uzuka A."/>
            <person name="Nozaki H."/>
            <person name="Yoshikawa H."/>
            <person name="Miyagishima S.Y."/>
        </authorList>
    </citation>
    <scope>NUCLEOTIDE SEQUENCE [LARGE SCALE GENOMIC DNA]</scope>
    <source>
        <strain evidence="12 13">NIES-2499</strain>
    </source>
</reference>
<gene>
    <name evidence="12" type="ORF">CEUSTIGMA_g1111.t1</name>
</gene>
<evidence type="ECO:0000313" key="12">
    <source>
        <dbReference type="EMBL" id="GAX73660.1"/>
    </source>
</evidence>
<dbReference type="GO" id="GO:0003723">
    <property type="term" value="F:RNA binding"/>
    <property type="evidence" value="ECO:0007669"/>
    <property type="project" value="InterPro"/>
</dbReference>
<keyword evidence="10" id="KW-0175">Coiled coil</keyword>
<evidence type="ECO:0000256" key="10">
    <source>
        <dbReference type="SAM" id="Coils"/>
    </source>
</evidence>
<sequence length="510" mass="58957">MSDTLLEQTRALHDDLEKLERVIVRDFKQDLKSHKDRLMQNHRVRKRLDSMQAAARKLIKIYDDDDGARKDEIAALAQSESGSFATFYDRLKEIKDYYKRFPTDEVTEAEDDEFLLKEEPRTEFSGDEGLGRYLDMHEHHQRFLNSKFGRKLEYFQFVGSFSSDLSAVPKPQKGSRQYKEYLEHLFSYLMLFYEKTQPLGQAAKQLVKLEQEIRVRWSAGEVPGWEDRGLGQVAGSSSIGLDMDAFETVEELESIGADRLKEALQGLGLKSGGTLKERAQRLYLLKTVPLTKLEAKHFVKGVIPPSETAATTGRQVDNKKAEEGALQVCLLESKIRKLAEILASVITETKGRIEKKQAQTYEELQAEQEEAEAELAPEEEEDEDEFVYNPLKLPLGWDGKPIPYWLYKLHGLNQEFKCEICGNYSYWGRRAFEKHFKEWRHQNGMRSLGIPNNKNFYEVTKISDAESLWKNIQDKAKGGFHPEVDEEFEDAQGNVYNRKTFEDLRRQGLI</sequence>
<evidence type="ECO:0000256" key="8">
    <source>
        <dbReference type="ARBA" id="ARBA00023187"/>
    </source>
</evidence>
<dbReference type="InterPro" id="IPR000690">
    <property type="entry name" value="Matrin/U1-C_Znf_C2H2"/>
</dbReference>
<organism evidence="12 13">
    <name type="scientific">Chlamydomonas eustigma</name>
    <dbReference type="NCBI Taxonomy" id="1157962"/>
    <lineage>
        <taxon>Eukaryota</taxon>
        <taxon>Viridiplantae</taxon>
        <taxon>Chlorophyta</taxon>
        <taxon>core chlorophytes</taxon>
        <taxon>Chlorophyceae</taxon>
        <taxon>CS clade</taxon>
        <taxon>Chlamydomonadales</taxon>
        <taxon>Chlamydomonadaceae</taxon>
        <taxon>Chlamydomonas</taxon>
    </lineage>
</organism>
<dbReference type="EMBL" id="BEGY01000004">
    <property type="protein sequence ID" value="GAX73660.1"/>
    <property type="molecule type" value="Genomic_DNA"/>
</dbReference>
<dbReference type="OrthoDB" id="2160351at2759"/>
<dbReference type="PANTHER" id="PTHR12786:SF2">
    <property type="entry name" value="SPLICING FACTOR 3A SUBUNIT 3"/>
    <property type="match status" value="1"/>
</dbReference>
<name>A0A250WT13_9CHLO</name>
<keyword evidence="4" id="KW-0507">mRNA processing</keyword>
<dbReference type="Proteomes" id="UP000232323">
    <property type="component" value="Unassembled WGS sequence"/>
</dbReference>
<dbReference type="InterPro" id="IPR031774">
    <property type="entry name" value="SF3A3_dom"/>
</dbReference>
<keyword evidence="13" id="KW-1185">Reference proteome</keyword>
<dbReference type="PROSITE" id="PS50171">
    <property type="entry name" value="ZF_MATRIN"/>
    <property type="match status" value="1"/>
</dbReference>
<comment type="caution">
    <text evidence="12">The sequence shown here is derived from an EMBL/GenBank/DDBJ whole genome shotgun (WGS) entry which is preliminary data.</text>
</comment>
<keyword evidence="7" id="KW-0862">Zinc</keyword>
<dbReference type="InterPro" id="IPR024598">
    <property type="entry name" value="SF3a60/Prp9_C"/>
</dbReference>
<protein>
    <recommendedName>
        <fullName evidence="11">Matrin-type domain-containing protein</fullName>
    </recommendedName>
</protein>
<keyword evidence="5" id="KW-0479">Metal-binding</keyword>
<evidence type="ECO:0000256" key="4">
    <source>
        <dbReference type="ARBA" id="ARBA00022664"/>
    </source>
</evidence>
<dbReference type="InterPro" id="IPR025086">
    <property type="entry name" value="SDE2/SF3A3_SAP"/>
</dbReference>
<dbReference type="InterPro" id="IPR021966">
    <property type="entry name" value="SF3a60_bindingd"/>
</dbReference>
<dbReference type="GO" id="GO:0005681">
    <property type="term" value="C:spliceosomal complex"/>
    <property type="evidence" value="ECO:0007669"/>
    <property type="project" value="InterPro"/>
</dbReference>
<dbReference type="InterPro" id="IPR051421">
    <property type="entry name" value="RNA_Proc_DNA_Dmg_Regulator"/>
</dbReference>
<dbReference type="GO" id="GO:0000398">
    <property type="term" value="P:mRNA splicing, via spliceosome"/>
    <property type="evidence" value="ECO:0007669"/>
    <property type="project" value="InterPro"/>
</dbReference>
<dbReference type="Pfam" id="PF13297">
    <property type="entry name" value="SDE2_2C"/>
    <property type="match status" value="1"/>
</dbReference>
<dbReference type="Pfam" id="PF11931">
    <property type="entry name" value="SF3a60_Prp9_C"/>
    <property type="match status" value="1"/>
</dbReference>
<keyword evidence="3" id="KW-0597">Phosphoprotein</keyword>
<evidence type="ECO:0000256" key="5">
    <source>
        <dbReference type="ARBA" id="ARBA00022723"/>
    </source>
</evidence>
<evidence type="ECO:0000256" key="2">
    <source>
        <dbReference type="ARBA" id="ARBA00008776"/>
    </source>
</evidence>
<evidence type="ECO:0000259" key="11">
    <source>
        <dbReference type="PROSITE" id="PS50171"/>
    </source>
</evidence>
<feature type="domain" description="Matrin-type" evidence="11">
    <location>
        <begin position="416"/>
        <end position="447"/>
    </location>
</feature>
<feature type="coiled-coil region" evidence="10">
    <location>
        <begin position="354"/>
        <end position="381"/>
    </location>
</feature>